<proteinExistence type="predicted"/>
<protein>
    <submittedName>
        <fullName evidence="2">Uncharacterized protein</fullName>
    </submittedName>
</protein>
<evidence type="ECO:0000313" key="3">
    <source>
        <dbReference type="Proteomes" id="UP001165122"/>
    </source>
</evidence>
<gene>
    <name evidence="2" type="ORF">TrLO_g2989</name>
</gene>
<reference evidence="3" key="1">
    <citation type="journal article" date="2023" name="Commun. Biol.">
        <title>Genome analysis of Parmales, the sister group of diatoms, reveals the evolutionary specialization of diatoms from phago-mixotrophs to photoautotrophs.</title>
        <authorList>
            <person name="Ban H."/>
            <person name="Sato S."/>
            <person name="Yoshikawa S."/>
            <person name="Yamada K."/>
            <person name="Nakamura Y."/>
            <person name="Ichinomiya M."/>
            <person name="Sato N."/>
            <person name="Blanc-Mathieu R."/>
            <person name="Endo H."/>
            <person name="Kuwata A."/>
            <person name="Ogata H."/>
        </authorList>
    </citation>
    <scope>NUCLEOTIDE SEQUENCE [LARGE SCALE GENOMIC DNA]</scope>
    <source>
        <strain evidence="3">NIES 3700</strain>
    </source>
</reference>
<dbReference type="Proteomes" id="UP001165122">
    <property type="component" value="Unassembled WGS sequence"/>
</dbReference>
<evidence type="ECO:0000256" key="1">
    <source>
        <dbReference type="SAM" id="MobiDB-lite"/>
    </source>
</evidence>
<feature type="compositionally biased region" description="Polar residues" evidence="1">
    <location>
        <begin position="9"/>
        <end position="18"/>
    </location>
</feature>
<evidence type="ECO:0000313" key="2">
    <source>
        <dbReference type="EMBL" id="GMH62561.1"/>
    </source>
</evidence>
<feature type="region of interest" description="Disordered" evidence="1">
    <location>
        <begin position="1"/>
        <end position="22"/>
    </location>
</feature>
<accession>A0A9W7A306</accession>
<dbReference type="AlphaFoldDB" id="A0A9W7A306"/>
<sequence length="259" mass="28158">MNPVGISAHNHQPMPQTMSRDEPQKQISFQRRFNNGGNDEADTANHPWPASSNEPFSAKRWPGCCYLTAATFADCYCCVAPLCCGIGTQINADPVQRTLKFIQWSGYSCCCWLSKTIKYDEIEGVTISKQSTPNTVLGTVAKSSNKTFLKFCGFKPKEYAVHVMKKDGRKIETGTAFRTKAEADSYARAVHSYLFSKEGAAHSPEIVEIGGSVQSHFQTCAPLCCFTVASDWGCCVVTNSCMKCCNGSTGAKHGGSGGR</sequence>
<feature type="region of interest" description="Disordered" evidence="1">
    <location>
        <begin position="32"/>
        <end position="51"/>
    </location>
</feature>
<name>A0A9W7A306_9STRA</name>
<organism evidence="2 3">
    <name type="scientific">Triparma laevis f. longispina</name>
    <dbReference type="NCBI Taxonomy" id="1714387"/>
    <lineage>
        <taxon>Eukaryota</taxon>
        <taxon>Sar</taxon>
        <taxon>Stramenopiles</taxon>
        <taxon>Ochrophyta</taxon>
        <taxon>Bolidophyceae</taxon>
        <taxon>Parmales</taxon>
        <taxon>Triparmaceae</taxon>
        <taxon>Triparma</taxon>
    </lineage>
</organism>
<comment type="caution">
    <text evidence="2">The sequence shown here is derived from an EMBL/GenBank/DDBJ whole genome shotgun (WGS) entry which is preliminary data.</text>
</comment>
<keyword evidence="3" id="KW-1185">Reference proteome</keyword>
<dbReference type="EMBL" id="BRXW01000518">
    <property type="protein sequence ID" value="GMH62561.1"/>
    <property type="molecule type" value="Genomic_DNA"/>
</dbReference>